<evidence type="ECO:0000313" key="1">
    <source>
        <dbReference type="EMBL" id="CAD5212333.1"/>
    </source>
</evidence>
<dbReference type="AlphaFoldDB" id="A0A811KA15"/>
<gene>
    <name evidence="1" type="ORF">BOKJ2_LOCUS4150</name>
</gene>
<accession>A0A811KA15</accession>
<dbReference type="Proteomes" id="UP000783686">
    <property type="component" value="Unassembled WGS sequence"/>
</dbReference>
<dbReference type="EMBL" id="CAJFCW020000002">
    <property type="protein sequence ID" value="CAG9095597.1"/>
    <property type="molecule type" value="Genomic_DNA"/>
</dbReference>
<name>A0A811KA15_9BILA</name>
<dbReference type="OrthoDB" id="5856459at2759"/>
<reference evidence="1" key="1">
    <citation type="submission" date="2020-09" db="EMBL/GenBank/DDBJ databases">
        <authorList>
            <person name="Kikuchi T."/>
        </authorList>
    </citation>
    <scope>NUCLEOTIDE SEQUENCE</scope>
    <source>
        <strain evidence="1">SH1</strain>
    </source>
</reference>
<dbReference type="EMBL" id="CAJFDH010000002">
    <property type="protein sequence ID" value="CAD5212333.1"/>
    <property type="molecule type" value="Genomic_DNA"/>
</dbReference>
<proteinExistence type="predicted"/>
<dbReference type="Proteomes" id="UP000614601">
    <property type="component" value="Unassembled WGS sequence"/>
</dbReference>
<protein>
    <recommendedName>
        <fullName evidence="3">Reverse transcriptase domain-containing protein</fullName>
    </recommendedName>
</protein>
<keyword evidence="2" id="KW-1185">Reference proteome</keyword>
<sequence length="87" mass="10174">MFKEDKYPEDYKKSSTILIFKKGDEDRIENYRPISLMPPLYKIIAGTLAERIKKKITTTLAKEQFAYRSEVSTINPLYIVKQVVEKA</sequence>
<organism evidence="1 2">
    <name type="scientific">Bursaphelenchus okinawaensis</name>
    <dbReference type="NCBI Taxonomy" id="465554"/>
    <lineage>
        <taxon>Eukaryota</taxon>
        <taxon>Metazoa</taxon>
        <taxon>Ecdysozoa</taxon>
        <taxon>Nematoda</taxon>
        <taxon>Chromadorea</taxon>
        <taxon>Rhabditida</taxon>
        <taxon>Tylenchina</taxon>
        <taxon>Tylenchomorpha</taxon>
        <taxon>Aphelenchoidea</taxon>
        <taxon>Aphelenchoididae</taxon>
        <taxon>Bursaphelenchus</taxon>
    </lineage>
</organism>
<dbReference type="PANTHER" id="PTHR19446">
    <property type="entry name" value="REVERSE TRANSCRIPTASES"/>
    <property type="match status" value="1"/>
</dbReference>
<evidence type="ECO:0000313" key="2">
    <source>
        <dbReference type="Proteomes" id="UP000614601"/>
    </source>
</evidence>
<evidence type="ECO:0008006" key="3">
    <source>
        <dbReference type="Google" id="ProtNLM"/>
    </source>
</evidence>
<comment type="caution">
    <text evidence="1">The sequence shown here is derived from an EMBL/GenBank/DDBJ whole genome shotgun (WGS) entry which is preliminary data.</text>
</comment>